<evidence type="ECO:0000259" key="7">
    <source>
        <dbReference type="Pfam" id="PF05425"/>
    </source>
</evidence>
<evidence type="ECO:0000256" key="1">
    <source>
        <dbReference type="ARBA" id="ARBA00004651"/>
    </source>
</evidence>
<dbReference type="EMBL" id="LNQN01000002">
    <property type="protein sequence ID" value="KSU83342.1"/>
    <property type="molecule type" value="Genomic_DNA"/>
</dbReference>
<keyword evidence="5 6" id="KW-0472">Membrane</keyword>
<dbReference type="RefSeq" id="WP_061972138.1">
    <property type="nucleotide sequence ID" value="NZ_FMAV01000002.1"/>
</dbReference>
<feature type="transmembrane region" description="Helical" evidence="6">
    <location>
        <begin position="144"/>
        <end position="164"/>
    </location>
</feature>
<feature type="transmembrane region" description="Helical" evidence="6">
    <location>
        <begin position="82"/>
        <end position="101"/>
    </location>
</feature>
<keyword evidence="3 6" id="KW-0812">Transmembrane</keyword>
<dbReference type="GO" id="GO:0006825">
    <property type="term" value="P:copper ion transport"/>
    <property type="evidence" value="ECO:0007669"/>
    <property type="project" value="InterPro"/>
</dbReference>
<dbReference type="AlphaFoldDB" id="A0A0V8J8G3"/>
<gene>
    <name evidence="8" type="ORF">AS030_12275</name>
</gene>
<dbReference type="InterPro" id="IPR032694">
    <property type="entry name" value="CopC/D"/>
</dbReference>
<feature type="domain" description="Copper resistance protein D" evidence="7">
    <location>
        <begin position="172"/>
        <end position="267"/>
    </location>
</feature>
<evidence type="ECO:0000256" key="4">
    <source>
        <dbReference type="ARBA" id="ARBA00022989"/>
    </source>
</evidence>
<feature type="transmembrane region" description="Helical" evidence="6">
    <location>
        <begin position="211"/>
        <end position="229"/>
    </location>
</feature>
<protein>
    <recommendedName>
        <fullName evidence="7">Copper resistance protein D domain-containing protein</fullName>
    </recommendedName>
</protein>
<name>A0A0V8J8G3_9BACL</name>
<feature type="transmembrane region" description="Helical" evidence="6">
    <location>
        <begin position="306"/>
        <end position="330"/>
    </location>
</feature>
<evidence type="ECO:0000313" key="8">
    <source>
        <dbReference type="EMBL" id="KSU83342.1"/>
    </source>
</evidence>
<organism evidence="8 9">
    <name type="scientific">Fictibacillus enclensis</name>
    <dbReference type="NCBI Taxonomy" id="1017270"/>
    <lineage>
        <taxon>Bacteria</taxon>
        <taxon>Bacillati</taxon>
        <taxon>Bacillota</taxon>
        <taxon>Bacilli</taxon>
        <taxon>Bacillales</taxon>
        <taxon>Fictibacillaceae</taxon>
        <taxon>Fictibacillus</taxon>
    </lineage>
</organism>
<dbReference type="GO" id="GO:0005886">
    <property type="term" value="C:plasma membrane"/>
    <property type="evidence" value="ECO:0007669"/>
    <property type="project" value="UniProtKB-SubCell"/>
</dbReference>
<dbReference type="InterPro" id="IPR008457">
    <property type="entry name" value="Cu-R_CopD_dom"/>
</dbReference>
<feature type="transmembrane region" description="Helical" evidence="6">
    <location>
        <begin position="40"/>
        <end position="62"/>
    </location>
</feature>
<keyword evidence="2" id="KW-1003">Cell membrane</keyword>
<comment type="subcellular location">
    <subcellularLocation>
        <location evidence="1">Cell membrane</location>
        <topology evidence="1">Multi-pass membrane protein</topology>
    </subcellularLocation>
</comment>
<evidence type="ECO:0000256" key="5">
    <source>
        <dbReference type="ARBA" id="ARBA00023136"/>
    </source>
</evidence>
<dbReference type="PANTHER" id="PTHR34820">
    <property type="entry name" value="INNER MEMBRANE PROTEIN YEBZ"/>
    <property type="match status" value="1"/>
</dbReference>
<keyword evidence="4 6" id="KW-1133">Transmembrane helix</keyword>
<comment type="caution">
    <text evidence="8">The sequence shown here is derived from an EMBL/GenBank/DDBJ whole genome shotgun (WGS) entry which is preliminary data.</text>
</comment>
<feature type="transmembrane region" description="Helical" evidence="6">
    <location>
        <begin position="337"/>
        <end position="359"/>
    </location>
</feature>
<reference evidence="8 9" key="1">
    <citation type="journal article" date="2014" name="Antonie Van Leeuwenhoek">
        <title>Fictibacillus enclensis sp. nov., isolated from marine sediment.</title>
        <authorList>
            <person name="Dastager S.G."/>
            <person name="Mawlankar R."/>
            <person name="Srinivasan K."/>
            <person name="Tang S.K."/>
            <person name="Lee J.C."/>
            <person name="Ramana V.V."/>
            <person name="Shouche Y.S."/>
        </authorList>
    </citation>
    <scope>NUCLEOTIDE SEQUENCE [LARGE SCALE GENOMIC DNA]</scope>
    <source>
        <strain evidence="8 9">NIO-1003</strain>
    </source>
</reference>
<dbReference type="Pfam" id="PF05425">
    <property type="entry name" value="CopD"/>
    <property type="match status" value="1"/>
</dbReference>
<proteinExistence type="predicted"/>
<evidence type="ECO:0000256" key="2">
    <source>
        <dbReference type="ARBA" id="ARBA00022475"/>
    </source>
</evidence>
<dbReference type="PANTHER" id="PTHR34820:SF4">
    <property type="entry name" value="INNER MEMBRANE PROTEIN YEBZ"/>
    <property type="match status" value="1"/>
</dbReference>
<keyword evidence="9" id="KW-1185">Reference proteome</keyword>
<dbReference type="Proteomes" id="UP000054099">
    <property type="component" value="Unassembled WGS sequence"/>
</dbReference>
<sequence>MLFVAKAVLYLVFSLFIGTFILYSLSDKRRPSIHVSKKGLLLWIALIPVTAFSQVLELALSLGKDFGFWPTLNDILFTFDIGKGWFFILALSLLLFVMVYFNDVSKDRFLSRLSLGIGVVLTIAIGYTSHAASLNQWGGLFAHALHFLSVTGWTGTLLIVSWFSKDREKLPAFFKWFTPFAFICLLATIGGGIWLMGYIVPEYFNSWMINYGQALLIKHVLLIVVVFYAGINTIWVRKNLADTSFVPYKWMRLEGMILLIIFAVTGFMTQQEPPHDVSQTLAFQKPSKLFTAFVDGKVKINSTVEIAPTLIGAGFLVAGLLLLAVSYFTIRLNVSMLVVFLLSLGAALSFYLAVMFSAFI</sequence>
<accession>A0A0V8J8G3</accession>
<feature type="transmembrane region" description="Helical" evidence="6">
    <location>
        <begin position="7"/>
        <end position="25"/>
    </location>
</feature>
<feature type="transmembrane region" description="Helical" evidence="6">
    <location>
        <begin position="250"/>
        <end position="268"/>
    </location>
</feature>
<evidence type="ECO:0000256" key="6">
    <source>
        <dbReference type="SAM" id="Phobius"/>
    </source>
</evidence>
<feature type="transmembrane region" description="Helical" evidence="6">
    <location>
        <begin position="176"/>
        <end position="199"/>
    </location>
</feature>
<feature type="transmembrane region" description="Helical" evidence="6">
    <location>
        <begin position="113"/>
        <end position="132"/>
    </location>
</feature>
<dbReference type="OrthoDB" id="2387346at2"/>
<evidence type="ECO:0000313" key="9">
    <source>
        <dbReference type="Proteomes" id="UP000054099"/>
    </source>
</evidence>
<evidence type="ECO:0000256" key="3">
    <source>
        <dbReference type="ARBA" id="ARBA00022692"/>
    </source>
</evidence>